<organism evidence="2 3">
    <name type="scientific">SAR86 cluster bacterium</name>
    <dbReference type="NCBI Taxonomy" id="2030880"/>
    <lineage>
        <taxon>Bacteria</taxon>
        <taxon>Pseudomonadati</taxon>
        <taxon>Pseudomonadota</taxon>
        <taxon>Gammaproteobacteria</taxon>
        <taxon>SAR86 cluster</taxon>
    </lineage>
</organism>
<feature type="transmembrane region" description="Helical" evidence="1">
    <location>
        <begin position="21"/>
        <end position="46"/>
    </location>
</feature>
<dbReference type="EMBL" id="JACETM010000028">
    <property type="protein sequence ID" value="MBA4724189.1"/>
    <property type="molecule type" value="Genomic_DNA"/>
</dbReference>
<dbReference type="AlphaFoldDB" id="A0A838YW05"/>
<dbReference type="Proteomes" id="UP000585327">
    <property type="component" value="Unassembled WGS sequence"/>
</dbReference>
<evidence type="ECO:0000313" key="2">
    <source>
        <dbReference type="EMBL" id="MBA4724189.1"/>
    </source>
</evidence>
<sequence length="158" mass="18230">MVIVKKIKADKYLIDIKPNGSLNGIARIIFILSISFICIGIATIFFLLGATLILPFAGLEILILVTAFYLNFNWSKQRQKIFLSDELVLIQKGRKKIEYSWQEFRTFTSFQVDKSSDEITKLSFRSKGQDIEIGEFLNQEDKKLLQKEMNTLVDELNN</sequence>
<evidence type="ECO:0000313" key="3">
    <source>
        <dbReference type="Proteomes" id="UP000585327"/>
    </source>
</evidence>
<accession>A0A838YW05</accession>
<name>A0A838YW05_9GAMM</name>
<keyword evidence="1" id="KW-1133">Transmembrane helix</keyword>
<protein>
    <submittedName>
        <fullName evidence="2">DUF2244 domain-containing protein</fullName>
    </submittedName>
</protein>
<comment type="caution">
    <text evidence="2">The sequence shown here is derived from an EMBL/GenBank/DDBJ whole genome shotgun (WGS) entry which is preliminary data.</text>
</comment>
<keyword evidence="1" id="KW-0472">Membrane</keyword>
<evidence type="ECO:0000256" key="1">
    <source>
        <dbReference type="SAM" id="Phobius"/>
    </source>
</evidence>
<reference evidence="2 3" key="1">
    <citation type="submission" date="2020-06" db="EMBL/GenBank/DDBJ databases">
        <title>Dysbiosis in marine aquaculture revealed through microbiome analysis: reverse ecology for environmental sustainability.</title>
        <authorList>
            <person name="Haro-Moreno J.M."/>
            <person name="Coutinho F.H."/>
            <person name="Zaragoza-Solas A."/>
            <person name="Picazo A."/>
            <person name="Almagro-Moreno S."/>
            <person name="Lopez-Perez M."/>
        </authorList>
    </citation>
    <scope>NUCLEOTIDE SEQUENCE [LARGE SCALE GENOMIC DNA]</scope>
    <source>
        <strain evidence="2">MCMED-G42</strain>
    </source>
</reference>
<keyword evidence="1" id="KW-0812">Transmembrane</keyword>
<dbReference type="Pfam" id="PF10003">
    <property type="entry name" value="DUF2244"/>
    <property type="match status" value="1"/>
</dbReference>
<gene>
    <name evidence="2" type="ORF">H2021_03115</name>
</gene>
<feature type="transmembrane region" description="Helical" evidence="1">
    <location>
        <begin position="52"/>
        <end position="72"/>
    </location>
</feature>
<dbReference type="InterPro" id="IPR019253">
    <property type="entry name" value="DUF2244_TM"/>
</dbReference>
<proteinExistence type="predicted"/>